<evidence type="ECO:0000256" key="2">
    <source>
        <dbReference type="ARBA" id="ARBA00023015"/>
    </source>
</evidence>
<evidence type="ECO:0000259" key="6">
    <source>
        <dbReference type="Pfam" id="PF08281"/>
    </source>
</evidence>
<evidence type="ECO:0000313" key="8">
    <source>
        <dbReference type="Proteomes" id="UP000218824"/>
    </source>
</evidence>
<dbReference type="InterPro" id="IPR039425">
    <property type="entry name" value="RNA_pol_sigma-70-like"/>
</dbReference>
<dbReference type="InterPro" id="IPR013325">
    <property type="entry name" value="RNA_pol_sigma_r2"/>
</dbReference>
<organism evidence="7 8">
    <name type="scientific">Lysobacter enzymogenes</name>
    <dbReference type="NCBI Taxonomy" id="69"/>
    <lineage>
        <taxon>Bacteria</taxon>
        <taxon>Pseudomonadati</taxon>
        <taxon>Pseudomonadota</taxon>
        <taxon>Gammaproteobacteria</taxon>
        <taxon>Lysobacterales</taxon>
        <taxon>Lysobacteraceae</taxon>
        <taxon>Lysobacter</taxon>
    </lineage>
</organism>
<dbReference type="Pfam" id="PF04542">
    <property type="entry name" value="Sigma70_r2"/>
    <property type="match status" value="1"/>
</dbReference>
<gene>
    <name evidence="7" type="ORF">LEN_3554</name>
</gene>
<keyword evidence="3" id="KW-0731">Sigma factor</keyword>
<reference evidence="7 8" key="1">
    <citation type="journal article" date="2017" name="DNA Res.">
        <title>Complete genome sequence and expression profile of the commercial lytic enzyme producer Lysobacter enzymogenes M497-1.</title>
        <authorList>
            <person name="Takami H."/>
            <person name="Toyoda A."/>
            <person name="Uchiyama I."/>
            <person name="Itoh T."/>
            <person name="Takaki Y."/>
            <person name="Arai W."/>
            <person name="Nishi S."/>
            <person name="Kawai M."/>
            <person name="Shinya K."/>
            <person name="Ikeda H."/>
        </authorList>
    </citation>
    <scope>NUCLEOTIDE SEQUENCE [LARGE SCALE GENOMIC DNA]</scope>
    <source>
        <strain evidence="7 8">M497-1</strain>
    </source>
</reference>
<dbReference type="InterPro" id="IPR013249">
    <property type="entry name" value="RNA_pol_sigma70_r4_t2"/>
</dbReference>
<dbReference type="Gene3D" id="1.10.10.10">
    <property type="entry name" value="Winged helix-like DNA-binding domain superfamily/Winged helix DNA-binding domain"/>
    <property type="match status" value="1"/>
</dbReference>
<accession>A0AAU9B3U9</accession>
<proteinExistence type="inferred from homology"/>
<dbReference type="EMBL" id="AP014940">
    <property type="protein sequence ID" value="BAV99041.1"/>
    <property type="molecule type" value="Genomic_DNA"/>
</dbReference>
<dbReference type="SUPFAM" id="SSF88946">
    <property type="entry name" value="Sigma2 domain of RNA polymerase sigma factors"/>
    <property type="match status" value="1"/>
</dbReference>
<dbReference type="InterPro" id="IPR013324">
    <property type="entry name" value="RNA_pol_sigma_r3/r4-like"/>
</dbReference>
<dbReference type="GO" id="GO:0006352">
    <property type="term" value="P:DNA-templated transcription initiation"/>
    <property type="evidence" value="ECO:0007669"/>
    <property type="project" value="InterPro"/>
</dbReference>
<dbReference type="KEGG" id="lem:LEN_3554"/>
<dbReference type="PANTHER" id="PTHR43133">
    <property type="entry name" value="RNA POLYMERASE ECF-TYPE SIGMA FACTO"/>
    <property type="match status" value="1"/>
</dbReference>
<comment type="similarity">
    <text evidence="1">Belongs to the sigma-70 factor family. ECF subfamily.</text>
</comment>
<feature type="domain" description="RNA polymerase sigma factor 70 region 4 type 2" evidence="6">
    <location>
        <begin position="126"/>
        <end position="177"/>
    </location>
</feature>
<dbReference type="InterPro" id="IPR007627">
    <property type="entry name" value="RNA_pol_sigma70_r2"/>
</dbReference>
<protein>
    <submittedName>
        <fullName evidence="7">RNA polymerase ECF-type sigma factor</fullName>
    </submittedName>
</protein>
<feature type="domain" description="RNA polymerase sigma-70 region 2" evidence="5">
    <location>
        <begin position="30"/>
        <end position="97"/>
    </location>
</feature>
<dbReference type="NCBIfam" id="TIGR02937">
    <property type="entry name" value="sigma70-ECF"/>
    <property type="match status" value="1"/>
</dbReference>
<evidence type="ECO:0000259" key="5">
    <source>
        <dbReference type="Pfam" id="PF04542"/>
    </source>
</evidence>
<dbReference type="Gene3D" id="1.10.1740.10">
    <property type="match status" value="1"/>
</dbReference>
<dbReference type="SUPFAM" id="SSF88659">
    <property type="entry name" value="Sigma3 and sigma4 domains of RNA polymerase sigma factors"/>
    <property type="match status" value="1"/>
</dbReference>
<dbReference type="InterPro" id="IPR036388">
    <property type="entry name" value="WH-like_DNA-bd_sf"/>
</dbReference>
<dbReference type="GO" id="GO:0016987">
    <property type="term" value="F:sigma factor activity"/>
    <property type="evidence" value="ECO:0007669"/>
    <property type="project" value="UniProtKB-KW"/>
</dbReference>
<dbReference type="Pfam" id="PF08281">
    <property type="entry name" value="Sigma70_r4_2"/>
    <property type="match status" value="1"/>
</dbReference>
<dbReference type="AlphaFoldDB" id="A0AAU9B3U9"/>
<evidence type="ECO:0000313" key="7">
    <source>
        <dbReference type="EMBL" id="BAV99041.1"/>
    </source>
</evidence>
<dbReference type="Proteomes" id="UP000218824">
    <property type="component" value="Chromosome"/>
</dbReference>
<keyword evidence="4" id="KW-0804">Transcription</keyword>
<dbReference type="GO" id="GO:0003677">
    <property type="term" value="F:DNA binding"/>
    <property type="evidence" value="ECO:0007669"/>
    <property type="project" value="InterPro"/>
</dbReference>
<name>A0AAU9B3U9_LYSEN</name>
<sequence>MDIQRTEAMMGAGGEREDSTAARQRRFEALLDAHRGIVYKVAAGYARGEDERADLAQDIVAQLWRAFPGYDPQRSFSTWMYRIALNVAISHLRERSRHRDTVALDEDLHALPADDGDTPETAQRLRLLQRLIAQQPPLDRALLLLYLEDRGHREIADVLGLSETNVATKIGRLKQRLRAALAD</sequence>
<evidence type="ECO:0000256" key="4">
    <source>
        <dbReference type="ARBA" id="ARBA00023163"/>
    </source>
</evidence>
<evidence type="ECO:0000256" key="3">
    <source>
        <dbReference type="ARBA" id="ARBA00023082"/>
    </source>
</evidence>
<dbReference type="InterPro" id="IPR014284">
    <property type="entry name" value="RNA_pol_sigma-70_dom"/>
</dbReference>
<dbReference type="PANTHER" id="PTHR43133:SF45">
    <property type="entry name" value="RNA POLYMERASE ECF-TYPE SIGMA FACTOR"/>
    <property type="match status" value="1"/>
</dbReference>
<evidence type="ECO:0000256" key="1">
    <source>
        <dbReference type="ARBA" id="ARBA00010641"/>
    </source>
</evidence>
<keyword evidence="2" id="KW-0805">Transcription regulation</keyword>